<keyword evidence="1" id="KW-0175">Coiled coil</keyword>
<dbReference type="Proteomes" id="UP000189670">
    <property type="component" value="Unassembled WGS sequence"/>
</dbReference>
<gene>
    <name evidence="2" type="ORF">OMM_03318</name>
</gene>
<dbReference type="EMBL" id="ATBP01000442">
    <property type="protein sequence ID" value="ETR70330.1"/>
    <property type="molecule type" value="Genomic_DNA"/>
</dbReference>
<evidence type="ECO:0000313" key="2">
    <source>
        <dbReference type="EMBL" id="ETR70330.1"/>
    </source>
</evidence>
<dbReference type="AlphaFoldDB" id="A0A1V1P687"/>
<comment type="caution">
    <text evidence="2">The sequence shown here is derived from an EMBL/GenBank/DDBJ whole genome shotgun (WGS) entry which is preliminary data.</text>
</comment>
<reference evidence="3" key="1">
    <citation type="submission" date="2012-11" db="EMBL/GenBank/DDBJ databases">
        <authorList>
            <person name="Lucero-Rivera Y.E."/>
            <person name="Tovar-Ramirez D."/>
        </authorList>
    </citation>
    <scope>NUCLEOTIDE SEQUENCE [LARGE SCALE GENOMIC DNA]</scope>
    <source>
        <strain evidence="3">Araruama</strain>
    </source>
</reference>
<protein>
    <submittedName>
        <fullName evidence="2">Uncharacterized protein</fullName>
    </submittedName>
</protein>
<sequence length="288" mass="33673">MPTKHAARGPYQILEVITPGAIFKGNICVELPQSKNDQYITSDALLNAIETFYYREKLREDGELIRLGLKKPEKPLKEKLLRMGRHSGAESITIERHRSIKIMRGRGERPDYKEHATTLWLASEERMPTNKTTLKPFGWVSFHELTSQQSAQLDEQEDNYQIQALAAQKAKKAQKEKAREERLAKEQIAAEKAREAEKQKRIQEEYEKKLAAMSPEEKDLEKLKNPNVIEHEVVKIYQKLDDYPENFQTQIASGLKEYWIKQNKWKKKACSKKQWEKVQKVKQVLQEI</sequence>
<accession>A0A1V1P687</accession>
<name>A0A1V1P687_9BACT</name>
<evidence type="ECO:0000256" key="1">
    <source>
        <dbReference type="SAM" id="Coils"/>
    </source>
</evidence>
<proteinExistence type="predicted"/>
<evidence type="ECO:0000313" key="3">
    <source>
        <dbReference type="Proteomes" id="UP000189670"/>
    </source>
</evidence>
<organism evidence="2 3">
    <name type="scientific">Candidatus Magnetoglobus multicellularis str. Araruama</name>
    <dbReference type="NCBI Taxonomy" id="890399"/>
    <lineage>
        <taxon>Bacteria</taxon>
        <taxon>Pseudomonadati</taxon>
        <taxon>Thermodesulfobacteriota</taxon>
        <taxon>Desulfobacteria</taxon>
        <taxon>Desulfobacterales</taxon>
        <taxon>Desulfobacteraceae</taxon>
        <taxon>Candidatus Magnetoglobus</taxon>
    </lineage>
</organism>
<feature type="coiled-coil region" evidence="1">
    <location>
        <begin position="170"/>
        <end position="209"/>
    </location>
</feature>